<proteinExistence type="predicted"/>
<protein>
    <recommendedName>
        <fullName evidence="6">G-protein coupled receptors family 2 profile 2 domain-containing protein</fullName>
    </recommendedName>
</protein>
<dbReference type="PROSITE" id="PS50261">
    <property type="entry name" value="G_PROTEIN_RECEP_F2_4"/>
    <property type="match status" value="1"/>
</dbReference>
<organism evidence="7 8">
    <name type="scientific">Diploptera punctata</name>
    <name type="common">Pacific beetle cockroach</name>
    <dbReference type="NCBI Taxonomy" id="6984"/>
    <lineage>
        <taxon>Eukaryota</taxon>
        <taxon>Metazoa</taxon>
        <taxon>Ecdysozoa</taxon>
        <taxon>Arthropoda</taxon>
        <taxon>Hexapoda</taxon>
        <taxon>Insecta</taxon>
        <taxon>Pterygota</taxon>
        <taxon>Neoptera</taxon>
        <taxon>Polyneoptera</taxon>
        <taxon>Dictyoptera</taxon>
        <taxon>Blattodea</taxon>
        <taxon>Blaberoidea</taxon>
        <taxon>Blaberidae</taxon>
        <taxon>Diplopterinae</taxon>
        <taxon>Diploptera</taxon>
    </lineage>
</organism>
<dbReference type="EMBL" id="JASPKZ010000445">
    <property type="protein sequence ID" value="KAJ9600193.1"/>
    <property type="molecule type" value="Genomic_DNA"/>
</dbReference>
<feature type="transmembrane region" description="Helical" evidence="5">
    <location>
        <begin position="307"/>
        <end position="326"/>
    </location>
</feature>
<evidence type="ECO:0000259" key="6">
    <source>
        <dbReference type="PROSITE" id="PS50261"/>
    </source>
</evidence>
<keyword evidence="4 5" id="KW-0472">Membrane</keyword>
<evidence type="ECO:0000256" key="2">
    <source>
        <dbReference type="ARBA" id="ARBA00022692"/>
    </source>
</evidence>
<dbReference type="PANTHER" id="PTHR46953:SF2">
    <property type="entry name" value="G-PROTEIN COUPLED RECEPTOR MTH-LIKE 5-RELATED"/>
    <property type="match status" value="1"/>
</dbReference>
<evidence type="ECO:0000256" key="1">
    <source>
        <dbReference type="ARBA" id="ARBA00004141"/>
    </source>
</evidence>
<comment type="subcellular location">
    <subcellularLocation>
        <location evidence="1">Membrane</location>
        <topology evidence="1">Multi-pass membrane protein</topology>
    </subcellularLocation>
</comment>
<feature type="transmembrane region" description="Helical" evidence="5">
    <location>
        <begin position="347"/>
        <end position="370"/>
    </location>
</feature>
<accession>A0AAD8ERM2</accession>
<dbReference type="GO" id="GO:0004888">
    <property type="term" value="F:transmembrane signaling receptor activity"/>
    <property type="evidence" value="ECO:0007669"/>
    <property type="project" value="InterPro"/>
</dbReference>
<dbReference type="AlphaFoldDB" id="A0AAD8ERM2"/>
<reference evidence="7" key="1">
    <citation type="journal article" date="2023" name="IScience">
        <title>Live-bearing cockroach genome reveals convergent evolutionary mechanisms linked to viviparity in insects and beyond.</title>
        <authorList>
            <person name="Fouks B."/>
            <person name="Harrison M.C."/>
            <person name="Mikhailova A.A."/>
            <person name="Marchal E."/>
            <person name="English S."/>
            <person name="Carruthers M."/>
            <person name="Jennings E.C."/>
            <person name="Chiamaka E.L."/>
            <person name="Frigard R.A."/>
            <person name="Pippel M."/>
            <person name="Attardo G.M."/>
            <person name="Benoit J.B."/>
            <person name="Bornberg-Bauer E."/>
            <person name="Tobe S.S."/>
        </authorList>
    </citation>
    <scope>NUCLEOTIDE SEQUENCE</scope>
    <source>
        <strain evidence="7">Stay&amp;Tobe</strain>
    </source>
</reference>
<feature type="non-terminal residue" evidence="7">
    <location>
        <position position="447"/>
    </location>
</feature>
<dbReference type="InterPro" id="IPR052808">
    <property type="entry name" value="GPCR_Mth-like"/>
</dbReference>
<evidence type="ECO:0000313" key="7">
    <source>
        <dbReference type="EMBL" id="KAJ9600193.1"/>
    </source>
</evidence>
<dbReference type="Gene3D" id="1.20.1070.10">
    <property type="entry name" value="Rhodopsin 7-helix transmembrane proteins"/>
    <property type="match status" value="1"/>
</dbReference>
<feature type="transmembrane region" description="Helical" evidence="5">
    <location>
        <begin position="390"/>
        <end position="411"/>
    </location>
</feature>
<evidence type="ECO:0000256" key="4">
    <source>
        <dbReference type="ARBA" id="ARBA00023136"/>
    </source>
</evidence>
<evidence type="ECO:0000313" key="8">
    <source>
        <dbReference type="Proteomes" id="UP001233999"/>
    </source>
</evidence>
<dbReference type="GO" id="GO:0016020">
    <property type="term" value="C:membrane"/>
    <property type="evidence" value="ECO:0007669"/>
    <property type="project" value="UniProtKB-SubCell"/>
</dbReference>
<evidence type="ECO:0000256" key="5">
    <source>
        <dbReference type="SAM" id="Phobius"/>
    </source>
</evidence>
<dbReference type="GO" id="GO:0007166">
    <property type="term" value="P:cell surface receptor signaling pathway"/>
    <property type="evidence" value="ECO:0007669"/>
    <property type="project" value="InterPro"/>
</dbReference>
<dbReference type="Proteomes" id="UP001233999">
    <property type="component" value="Unassembled WGS sequence"/>
</dbReference>
<name>A0AAD8ERM2_DIPPU</name>
<evidence type="ECO:0000256" key="3">
    <source>
        <dbReference type="ARBA" id="ARBA00022989"/>
    </source>
</evidence>
<keyword evidence="8" id="KW-1185">Reference proteome</keyword>
<feature type="domain" description="G-protein coupled receptors family 2 profile 2" evidence="6">
    <location>
        <begin position="193"/>
        <end position="431"/>
    </location>
</feature>
<dbReference type="CDD" id="cd15039">
    <property type="entry name" value="7tmB3_Methuselah-like"/>
    <property type="match status" value="1"/>
</dbReference>
<feature type="transmembrane region" description="Helical" evidence="5">
    <location>
        <begin position="257"/>
        <end position="283"/>
    </location>
</feature>
<keyword evidence="3 5" id="KW-1133">Transmembrane helix</keyword>
<reference evidence="7" key="2">
    <citation type="submission" date="2023-05" db="EMBL/GenBank/DDBJ databases">
        <authorList>
            <person name="Fouks B."/>
        </authorList>
    </citation>
    <scope>NUCLEOTIDE SEQUENCE</scope>
    <source>
        <strain evidence="7">Stay&amp;Tobe</strain>
        <tissue evidence="7">Testes</tissue>
    </source>
</reference>
<dbReference type="InterPro" id="IPR017981">
    <property type="entry name" value="GPCR_2-like_7TM"/>
</dbReference>
<sequence length="447" mass="51365">KMIHKKINKFKGQKIINESTLQTDKNIAPKNDYSLDHNVTKTAARSNPVKVHKCCEHYEVMINARCTTNNETVITSWKPLFTTEDGKTNIQISDFKLVTGIPQCGSQQPWPIYHYHGSNDQFGIITHCIKLTQDHDLLTEHQDDHGETHWWYDYQPGTYCLDKAKNDDLEAQIAIVCVPVIGANTSDTDYIMRRIVDPVFHGLAMIFYLYIAVVYFVVPQLRDLVGNILSTIALCMITSQAADLVRIFTELVSHISFMVAALLGNCSLMAAFFWLNSLGYYIWKTFRSRNVFLRVTDGRKYCYYSCYAWGCTAVMAAISLFAHFMLDTTQTKDLKPSLFQTQKTIGWLGKAVFFTPVAFTILINIFFYLTTGHVINQMSTYGRIHHKMKYSFELFMKLFLMMAVAWLFLLLSWLREESHSYCVSIAVVVASHRSQWTQWNGGKKCPL</sequence>
<dbReference type="PANTHER" id="PTHR46953">
    <property type="entry name" value="G-PROTEIN COUPLED RECEPTOR MTH-LIKE 1-RELATED"/>
    <property type="match status" value="1"/>
</dbReference>
<keyword evidence="2 5" id="KW-0812">Transmembrane</keyword>
<comment type="caution">
    <text evidence="7">The sequence shown here is derived from an EMBL/GenBank/DDBJ whole genome shotgun (WGS) entry which is preliminary data.</text>
</comment>
<gene>
    <name evidence="7" type="ORF">L9F63_009527</name>
</gene>
<feature type="transmembrane region" description="Helical" evidence="5">
    <location>
        <begin position="199"/>
        <end position="218"/>
    </location>
</feature>